<evidence type="ECO:0000256" key="1">
    <source>
        <dbReference type="ARBA" id="ARBA00010398"/>
    </source>
</evidence>
<comment type="caution">
    <text evidence="5">The sequence shown here is derived from an EMBL/GenBank/DDBJ whole genome shotgun (WGS) entry which is preliminary data.</text>
</comment>
<accession>A0AA41RDL2</accession>
<dbReference type="PROSITE" id="PS50972">
    <property type="entry name" value="PTERIN_BINDING"/>
    <property type="match status" value="1"/>
</dbReference>
<dbReference type="RefSeq" id="WP_246914390.1">
    <property type="nucleotide sequence ID" value="NZ_JALJRB010000036.1"/>
</dbReference>
<dbReference type="EC" id="2.5.1.15" evidence="5"/>
<evidence type="ECO:0000313" key="5">
    <source>
        <dbReference type="EMBL" id="MCJ8502883.1"/>
    </source>
</evidence>
<dbReference type="InterPro" id="IPR050554">
    <property type="entry name" value="Met_Synthase/Corrinoid"/>
</dbReference>
<keyword evidence="3 5" id="KW-0808">Transferase</keyword>
<evidence type="ECO:0000259" key="4">
    <source>
        <dbReference type="PROSITE" id="PS50972"/>
    </source>
</evidence>
<comment type="similarity">
    <text evidence="1">Belongs to the vitamin-B12 dependent methionine synthase family.</text>
</comment>
<gene>
    <name evidence="5" type="ORF">MRX98_20070</name>
</gene>
<dbReference type="InterPro" id="IPR011005">
    <property type="entry name" value="Dihydropteroate_synth-like_sf"/>
</dbReference>
<dbReference type="GO" id="GO:0004156">
    <property type="term" value="F:dihydropteroate synthase activity"/>
    <property type="evidence" value="ECO:0007669"/>
    <property type="project" value="UniProtKB-EC"/>
</dbReference>
<keyword evidence="6" id="KW-1185">Reference proteome</keyword>
<dbReference type="Gene3D" id="3.20.20.20">
    <property type="entry name" value="Dihydropteroate synthase-like"/>
    <property type="match status" value="1"/>
</dbReference>
<dbReference type="Proteomes" id="UP001165427">
    <property type="component" value="Unassembled WGS sequence"/>
</dbReference>
<keyword evidence="2" id="KW-0489">Methyltransferase</keyword>
<dbReference type="GO" id="GO:0042558">
    <property type="term" value="P:pteridine-containing compound metabolic process"/>
    <property type="evidence" value="ECO:0007669"/>
    <property type="project" value="InterPro"/>
</dbReference>
<dbReference type="Pfam" id="PF00809">
    <property type="entry name" value="Pterin_bind"/>
    <property type="match status" value="1"/>
</dbReference>
<evidence type="ECO:0000256" key="3">
    <source>
        <dbReference type="ARBA" id="ARBA00022679"/>
    </source>
</evidence>
<sequence length="259" mass="27541">MIIAADNLRVTQPTIAKAIEQLDPAPIAAMARRCAEAGADWIDINPGPLNRDPVGRMTFLVETVCAVTTLPLMLDTVNPAAMAAGLAAGRSNRVILNGFSLEPAKLAQILPLAGQYGCDIVGYLLTPDSQVPVSEEECIAVALDLYSAFQATGLSDAQLIIDPVVAPLIWADGPRHNRHLLTLLRTLPDLLGFPVRTIAGLSNLTAGRMPGKIKQAMQRTFLPMLAAAGLNIGLLDIDHPDTVLTARTCTQLLENDIIA</sequence>
<reference evidence="5" key="1">
    <citation type="submission" date="2022-04" db="EMBL/GenBank/DDBJ databases">
        <title>Desulfatitalea alkaliphila sp. nov., a novel anaerobic sulfate-reducing bacterium isolated from terrestrial mud volcano, Taman Peninsula, Russia.</title>
        <authorList>
            <person name="Khomyakova M.A."/>
            <person name="Merkel A.Y."/>
            <person name="Slobodkin A.I."/>
        </authorList>
    </citation>
    <scope>NUCLEOTIDE SEQUENCE</scope>
    <source>
        <strain evidence="5">M08but</strain>
    </source>
</reference>
<dbReference type="GO" id="GO:0008705">
    <property type="term" value="F:methionine synthase activity"/>
    <property type="evidence" value="ECO:0007669"/>
    <property type="project" value="TreeGrafter"/>
</dbReference>
<dbReference type="GO" id="GO:0005829">
    <property type="term" value="C:cytosol"/>
    <property type="evidence" value="ECO:0007669"/>
    <property type="project" value="TreeGrafter"/>
</dbReference>
<dbReference type="GO" id="GO:0032259">
    <property type="term" value="P:methylation"/>
    <property type="evidence" value="ECO:0007669"/>
    <property type="project" value="UniProtKB-KW"/>
</dbReference>
<dbReference type="AlphaFoldDB" id="A0AA41RDL2"/>
<evidence type="ECO:0000313" key="6">
    <source>
        <dbReference type="Proteomes" id="UP001165427"/>
    </source>
</evidence>
<evidence type="ECO:0000256" key="2">
    <source>
        <dbReference type="ARBA" id="ARBA00022603"/>
    </source>
</evidence>
<dbReference type="InterPro" id="IPR000489">
    <property type="entry name" value="Pterin-binding_dom"/>
</dbReference>
<name>A0AA41RDL2_9BACT</name>
<dbReference type="PANTHER" id="PTHR45833:SF2">
    <property type="entry name" value="BIFUNCTIONAL HOMOCYSTEINE S-METHYLTRANSFERASE_5,10-METHYLENETETRAHYDROFOLATE REDUCTASE"/>
    <property type="match status" value="1"/>
</dbReference>
<feature type="domain" description="Pterin-binding" evidence="4">
    <location>
        <begin position="1"/>
        <end position="259"/>
    </location>
</feature>
<dbReference type="PANTHER" id="PTHR45833">
    <property type="entry name" value="METHIONINE SYNTHASE"/>
    <property type="match status" value="1"/>
</dbReference>
<proteinExistence type="inferred from homology"/>
<protein>
    <submittedName>
        <fullName evidence="5">Dihydropteroate synthase</fullName>
        <ecNumber evidence="5">2.5.1.15</ecNumber>
    </submittedName>
</protein>
<dbReference type="EMBL" id="JALJRB010000036">
    <property type="protein sequence ID" value="MCJ8502883.1"/>
    <property type="molecule type" value="Genomic_DNA"/>
</dbReference>
<organism evidence="5 6">
    <name type="scientific">Desulfatitalea alkaliphila</name>
    <dbReference type="NCBI Taxonomy" id="2929485"/>
    <lineage>
        <taxon>Bacteria</taxon>
        <taxon>Pseudomonadati</taxon>
        <taxon>Thermodesulfobacteriota</taxon>
        <taxon>Desulfobacteria</taxon>
        <taxon>Desulfobacterales</taxon>
        <taxon>Desulfosarcinaceae</taxon>
        <taxon>Desulfatitalea</taxon>
    </lineage>
</organism>
<dbReference type="SUPFAM" id="SSF51717">
    <property type="entry name" value="Dihydropteroate synthetase-like"/>
    <property type="match status" value="1"/>
</dbReference>